<name>A0A1J5PLT7_9ZZZZ</name>
<organism evidence="1">
    <name type="scientific">mine drainage metagenome</name>
    <dbReference type="NCBI Taxonomy" id="410659"/>
    <lineage>
        <taxon>unclassified sequences</taxon>
        <taxon>metagenomes</taxon>
        <taxon>ecological metagenomes</taxon>
    </lineage>
</organism>
<dbReference type="EMBL" id="MLJW01005126">
    <property type="protein sequence ID" value="OIQ68751.1"/>
    <property type="molecule type" value="Genomic_DNA"/>
</dbReference>
<sequence>MAEHFDIISESPRTPSILDRIGRAPRPSHLRLVESVRAPARAPLPPQSAILRAFRRLVAAVCIASGAEAEAAGIGWDLATGDWQAEVDAGWRRVQDLSALVARQKSGNSEDAGLIGAARLIHSAVTCDTADRLFGLREQMRIILDVCRASGRGGHPSPQAHLLFMCVGLLEDMCDRLLASETDDVDPDADASFLTA</sequence>
<accession>A0A1J5PLT7</accession>
<proteinExistence type="predicted"/>
<reference evidence="1" key="1">
    <citation type="submission" date="2016-10" db="EMBL/GenBank/DDBJ databases">
        <title>Sequence of Gallionella enrichment culture.</title>
        <authorList>
            <person name="Poehlein A."/>
            <person name="Muehling M."/>
            <person name="Daniel R."/>
        </authorList>
    </citation>
    <scope>NUCLEOTIDE SEQUENCE</scope>
</reference>
<evidence type="ECO:0000313" key="1">
    <source>
        <dbReference type="EMBL" id="OIQ68751.1"/>
    </source>
</evidence>
<comment type="caution">
    <text evidence="1">The sequence shown here is derived from an EMBL/GenBank/DDBJ whole genome shotgun (WGS) entry which is preliminary data.</text>
</comment>
<dbReference type="AlphaFoldDB" id="A0A1J5PLT7"/>
<protein>
    <submittedName>
        <fullName evidence="1">Uncharacterized protein</fullName>
    </submittedName>
</protein>
<gene>
    <name evidence="1" type="ORF">GALL_496520</name>
</gene>